<gene>
    <name evidence="2" type="ORF">ACAOBT_LOCUS12230</name>
</gene>
<sequence length="173" mass="20115">MYTFTLSGRESVLPAKIYPPIVLDNSKTYPLGLIDFLTFSTIPNIDITNNKFHIDDEVVTVPEGSYEIKDIIEFIKERIKPRVGEQNKKRRMSPPQQQQQQPQQKRSLSSNAIVKDDKQPDIQLHMRNNLNTLRESVAKHAMGQTLSDQQQQQQQQQQYEKVELYCDEELPKS</sequence>
<feature type="region of interest" description="Disordered" evidence="1">
    <location>
        <begin position="82"/>
        <end position="120"/>
    </location>
</feature>
<keyword evidence="3" id="KW-1185">Reference proteome</keyword>
<name>A0A9P0PBG1_ACAOB</name>
<feature type="compositionally biased region" description="Low complexity" evidence="1">
    <location>
        <begin position="94"/>
        <end position="104"/>
    </location>
</feature>
<accession>A0A9P0PBG1</accession>
<reference evidence="2" key="1">
    <citation type="submission" date="2022-03" db="EMBL/GenBank/DDBJ databases">
        <authorList>
            <person name="Sayadi A."/>
        </authorList>
    </citation>
    <scope>NUCLEOTIDE SEQUENCE</scope>
</reference>
<evidence type="ECO:0000313" key="2">
    <source>
        <dbReference type="EMBL" id="CAH1976628.1"/>
    </source>
</evidence>
<protein>
    <submittedName>
        <fullName evidence="2">Uncharacterized protein</fullName>
    </submittedName>
</protein>
<comment type="caution">
    <text evidence="2">The sequence shown here is derived from an EMBL/GenBank/DDBJ whole genome shotgun (WGS) entry which is preliminary data.</text>
</comment>
<organism evidence="2 3">
    <name type="scientific">Acanthoscelides obtectus</name>
    <name type="common">Bean weevil</name>
    <name type="synonym">Bruchus obtectus</name>
    <dbReference type="NCBI Taxonomy" id="200917"/>
    <lineage>
        <taxon>Eukaryota</taxon>
        <taxon>Metazoa</taxon>
        <taxon>Ecdysozoa</taxon>
        <taxon>Arthropoda</taxon>
        <taxon>Hexapoda</taxon>
        <taxon>Insecta</taxon>
        <taxon>Pterygota</taxon>
        <taxon>Neoptera</taxon>
        <taxon>Endopterygota</taxon>
        <taxon>Coleoptera</taxon>
        <taxon>Polyphaga</taxon>
        <taxon>Cucujiformia</taxon>
        <taxon>Chrysomeloidea</taxon>
        <taxon>Chrysomelidae</taxon>
        <taxon>Bruchinae</taxon>
        <taxon>Bruchini</taxon>
        <taxon>Acanthoscelides</taxon>
    </lineage>
</organism>
<dbReference type="Proteomes" id="UP001152888">
    <property type="component" value="Unassembled WGS sequence"/>
</dbReference>
<evidence type="ECO:0000313" key="3">
    <source>
        <dbReference type="Proteomes" id="UP001152888"/>
    </source>
</evidence>
<dbReference type="OrthoDB" id="6749692at2759"/>
<dbReference type="AlphaFoldDB" id="A0A9P0PBG1"/>
<evidence type="ECO:0000256" key="1">
    <source>
        <dbReference type="SAM" id="MobiDB-lite"/>
    </source>
</evidence>
<proteinExistence type="predicted"/>
<dbReference type="EMBL" id="CAKOFQ010006850">
    <property type="protein sequence ID" value="CAH1976628.1"/>
    <property type="molecule type" value="Genomic_DNA"/>
</dbReference>